<feature type="transmembrane region" description="Helical" evidence="8">
    <location>
        <begin position="532"/>
        <end position="554"/>
    </location>
</feature>
<feature type="transmembrane region" description="Helical" evidence="8">
    <location>
        <begin position="201"/>
        <end position="225"/>
    </location>
</feature>
<keyword evidence="4 8" id="KW-0812">Transmembrane</keyword>
<keyword evidence="5 8" id="KW-1133">Transmembrane helix</keyword>
<feature type="transmembrane region" description="Helical" evidence="8">
    <location>
        <begin position="287"/>
        <end position="309"/>
    </location>
</feature>
<comment type="subcellular location">
    <subcellularLocation>
        <location evidence="1">Endomembrane system</location>
        <topology evidence="1">Multi-pass membrane protein</topology>
    </subcellularLocation>
</comment>
<dbReference type="OrthoDB" id="2241241at2759"/>
<name>A0A9Q5N9V2_SANBA</name>
<evidence type="ECO:0000256" key="8">
    <source>
        <dbReference type="SAM" id="Phobius"/>
    </source>
</evidence>
<dbReference type="InterPro" id="IPR010573">
    <property type="entry name" value="MFS_Str1/Tri12-like"/>
</dbReference>
<organism evidence="10 11">
    <name type="scientific">Sanghuangporus baumii</name>
    <name type="common">Phellinus baumii</name>
    <dbReference type="NCBI Taxonomy" id="108892"/>
    <lineage>
        <taxon>Eukaryota</taxon>
        <taxon>Fungi</taxon>
        <taxon>Dikarya</taxon>
        <taxon>Basidiomycota</taxon>
        <taxon>Agaricomycotina</taxon>
        <taxon>Agaricomycetes</taxon>
        <taxon>Hymenochaetales</taxon>
        <taxon>Hymenochaetaceae</taxon>
        <taxon>Sanghuangporus</taxon>
    </lineage>
</organism>
<dbReference type="SUPFAM" id="SSF103473">
    <property type="entry name" value="MFS general substrate transporter"/>
    <property type="match status" value="1"/>
</dbReference>
<feature type="transmembrane region" description="Helical" evidence="8">
    <location>
        <begin position="392"/>
        <end position="412"/>
    </location>
</feature>
<dbReference type="GO" id="GO:0005886">
    <property type="term" value="C:plasma membrane"/>
    <property type="evidence" value="ECO:0007669"/>
    <property type="project" value="TreeGrafter"/>
</dbReference>
<feature type="transmembrane region" description="Helical" evidence="8">
    <location>
        <begin position="42"/>
        <end position="60"/>
    </location>
</feature>
<keyword evidence="7 8" id="KW-0472">Membrane</keyword>
<feature type="domain" description="Major facilitator superfamily (MFS) profile" evidence="9">
    <location>
        <begin position="48"/>
        <end position="522"/>
    </location>
</feature>
<dbReference type="EMBL" id="LNZH02000158">
    <property type="protein sequence ID" value="OCB89328.1"/>
    <property type="molecule type" value="Genomic_DNA"/>
</dbReference>
<dbReference type="Pfam" id="PF06609">
    <property type="entry name" value="TRI12"/>
    <property type="match status" value="1"/>
</dbReference>
<dbReference type="GO" id="GO:0012505">
    <property type="term" value="C:endomembrane system"/>
    <property type="evidence" value="ECO:0007669"/>
    <property type="project" value="UniProtKB-SubCell"/>
</dbReference>
<accession>A0A9Q5N9V2</accession>
<dbReference type="PROSITE" id="PS50850">
    <property type="entry name" value="MFS"/>
    <property type="match status" value="1"/>
</dbReference>
<feature type="transmembrane region" description="Helical" evidence="8">
    <location>
        <begin position="329"/>
        <end position="346"/>
    </location>
</feature>
<protein>
    <submittedName>
        <fullName evidence="10">MFS general substrate transporter</fullName>
    </submittedName>
</protein>
<feature type="transmembrane region" description="Helical" evidence="8">
    <location>
        <begin position="170"/>
        <end position="189"/>
    </location>
</feature>
<comment type="caution">
    <text evidence="10">The sequence shown here is derived from an EMBL/GenBank/DDBJ whole genome shotgun (WGS) entry which is preliminary data.</text>
</comment>
<feature type="transmembrane region" description="Helical" evidence="8">
    <location>
        <begin position="424"/>
        <end position="444"/>
    </location>
</feature>
<feature type="transmembrane region" description="Helical" evidence="8">
    <location>
        <begin position="456"/>
        <end position="483"/>
    </location>
</feature>
<dbReference type="PANTHER" id="PTHR23501">
    <property type="entry name" value="MAJOR FACILITATOR SUPERFAMILY"/>
    <property type="match status" value="1"/>
</dbReference>
<proteinExistence type="inferred from homology"/>
<feature type="transmembrane region" description="Helical" evidence="8">
    <location>
        <begin position="254"/>
        <end position="275"/>
    </location>
</feature>
<dbReference type="GO" id="GO:0022857">
    <property type="term" value="F:transmembrane transporter activity"/>
    <property type="evidence" value="ECO:0007669"/>
    <property type="project" value="InterPro"/>
</dbReference>
<comment type="similarity">
    <text evidence="2">Belongs to the major facilitator superfamily.</text>
</comment>
<gene>
    <name evidence="10" type="ORF">A7U60_g3529</name>
</gene>
<reference evidence="10" key="1">
    <citation type="submission" date="2016-06" db="EMBL/GenBank/DDBJ databases">
        <title>Draft Genome sequence of the fungus Inonotus baumii.</title>
        <authorList>
            <person name="Zhu H."/>
            <person name="Lin W."/>
        </authorList>
    </citation>
    <scope>NUCLEOTIDE SEQUENCE</scope>
    <source>
        <strain evidence="10">821</strain>
    </source>
</reference>
<dbReference type="PANTHER" id="PTHR23501:SF92">
    <property type="entry name" value="GLUTATHIONE EXCHANGER 1-RELATED"/>
    <property type="match status" value="1"/>
</dbReference>
<sequence length="589" mass="63835">MATEEKTDAKAQASDIEVSSEHQLLESPGVLRIEAISNAFTLPLKVALFIGIFLLSYVYGLDGSVRYTFQTTATNDFSNLPLLSTVGTVRSIIAAAAQPAYGRIGDVFGRVELLTVSVIAYVVGTIVEAASNNVGEFSGGAIIYQLGMTGVQLMVEIIIADTTTLRNRLFLSYIPATPYLINAWVSGNITEAILDNSTWRWGVGMFAILLPALSLPVIGVLMTAARRAKKQGRLIGLKTLRQLHGSNKAFFEDLFWRVDLVGLILICAFLSLILLPLTLAGGASSRWAHADMICMLVIGFLLIPVFVLWEQRYARFPIMPLHLLKDRSIIGGLGCAVMLNTVWYLQGDYLYTILQVSFDQTVLSSTRIAFLYSFTSVITGLIVGLVVRHVRYLKWFAVTGVLIFALAMGMLIRFRGQGGSGETAGMIGSQIVLGVAGGFTPYTVQAIVQAATRHEHVALVTALYLAAYNVGSAIGAAVSGAIWTNTLPEKLNTYLGNSTLASEAYGAPLTFILSYPVGTPEREQMVHAYNDAQKILCITGTALCVPFLLCALALRNPRLGDKQSLDEAEAEYAKSIKLKIPKVEKVEKA</sequence>
<evidence type="ECO:0000256" key="2">
    <source>
        <dbReference type="ARBA" id="ARBA00008335"/>
    </source>
</evidence>
<evidence type="ECO:0000256" key="1">
    <source>
        <dbReference type="ARBA" id="ARBA00004127"/>
    </source>
</evidence>
<dbReference type="InterPro" id="IPR036259">
    <property type="entry name" value="MFS_trans_sf"/>
</dbReference>
<keyword evidence="3" id="KW-0813">Transport</keyword>
<dbReference type="AlphaFoldDB" id="A0A9Q5N9V2"/>
<feature type="transmembrane region" description="Helical" evidence="8">
    <location>
        <begin position="137"/>
        <end position="158"/>
    </location>
</feature>
<dbReference type="Gene3D" id="1.20.1250.20">
    <property type="entry name" value="MFS general substrate transporter like domains"/>
    <property type="match status" value="2"/>
</dbReference>
<evidence type="ECO:0000256" key="5">
    <source>
        <dbReference type="ARBA" id="ARBA00022989"/>
    </source>
</evidence>
<evidence type="ECO:0000256" key="4">
    <source>
        <dbReference type="ARBA" id="ARBA00022692"/>
    </source>
</evidence>
<evidence type="ECO:0000313" key="10">
    <source>
        <dbReference type="EMBL" id="OCB89328.1"/>
    </source>
</evidence>
<dbReference type="InterPro" id="IPR020846">
    <property type="entry name" value="MFS_dom"/>
</dbReference>
<dbReference type="GO" id="GO:0006811">
    <property type="term" value="P:monoatomic ion transport"/>
    <property type="evidence" value="ECO:0007669"/>
    <property type="project" value="UniProtKB-KW"/>
</dbReference>
<evidence type="ECO:0000256" key="7">
    <source>
        <dbReference type="ARBA" id="ARBA00023136"/>
    </source>
</evidence>
<evidence type="ECO:0000256" key="6">
    <source>
        <dbReference type="ARBA" id="ARBA00023065"/>
    </source>
</evidence>
<evidence type="ECO:0000256" key="3">
    <source>
        <dbReference type="ARBA" id="ARBA00022448"/>
    </source>
</evidence>
<keyword evidence="6" id="KW-0406">Ion transport</keyword>
<feature type="transmembrane region" description="Helical" evidence="8">
    <location>
        <begin position="113"/>
        <end position="131"/>
    </location>
</feature>
<keyword evidence="11" id="KW-1185">Reference proteome</keyword>
<evidence type="ECO:0000313" key="11">
    <source>
        <dbReference type="Proteomes" id="UP000757232"/>
    </source>
</evidence>
<evidence type="ECO:0000259" key="9">
    <source>
        <dbReference type="PROSITE" id="PS50850"/>
    </source>
</evidence>
<dbReference type="FunFam" id="1.20.1250.20:FF:000197">
    <property type="entry name" value="Siderophore iron transporter 1"/>
    <property type="match status" value="1"/>
</dbReference>
<feature type="transmembrane region" description="Helical" evidence="8">
    <location>
        <begin position="366"/>
        <end position="387"/>
    </location>
</feature>
<dbReference type="Proteomes" id="UP000757232">
    <property type="component" value="Unassembled WGS sequence"/>
</dbReference>